<evidence type="ECO:0000313" key="1">
    <source>
        <dbReference type="EMBL" id="QUJ78133.1"/>
    </source>
</evidence>
<dbReference type="KEGG" id="sual:KDD17_17480"/>
<reference evidence="1" key="1">
    <citation type="submission" date="2021-04" db="EMBL/GenBank/DDBJ databases">
        <title>Complete genome sequence for Sulfitobacter sp. strain JK7-1.</title>
        <authorList>
            <person name="Park S.-J."/>
        </authorList>
    </citation>
    <scope>NUCLEOTIDE SEQUENCE</scope>
    <source>
        <strain evidence="1">JK7-1</strain>
    </source>
</reference>
<proteinExistence type="predicted"/>
<dbReference type="Proteomes" id="UP000683291">
    <property type="component" value="Chromosome pJK7-1-1"/>
</dbReference>
<keyword evidence="2" id="KW-1185">Reference proteome</keyword>
<evidence type="ECO:0000313" key="2">
    <source>
        <dbReference type="Proteomes" id="UP000683291"/>
    </source>
</evidence>
<accession>A0A975JGQ0</accession>
<organism evidence="1 2">
    <name type="scientific">Sulfitobacter albidus</name>
    <dbReference type="NCBI Taxonomy" id="2829501"/>
    <lineage>
        <taxon>Bacteria</taxon>
        <taxon>Pseudomonadati</taxon>
        <taxon>Pseudomonadota</taxon>
        <taxon>Alphaproteobacteria</taxon>
        <taxon>Rhodobacterales</taxon>
        <taxon>Roseobacteraceae</taxon>
        <taxon>Sulfitobacter</taxon>
    </lineage>
</organism>
<dbReference type="RefSeq" id="WP_212706325.1">
    <property type="nucleotide sequence ID" value="NZ_CP073582.1"/>
</dbReference>
<sequence length="63" mass="7130">MAARQMGWRSEKSVERYCLAAILLGTLPQQDPRFDKVLNSDKHELDRSRLTLKLAIDLTGESG</sequence>
<gene>
    <name evidence="1" type="ORF">KDD17_17480</name>
</gene>
<dbReference type="EMBL" id="CP073582">
    <property type="protein sequence ID" value="QUJ78133.1"/>
    <property type="molecule type" value="Genomic_DNA"/>
</dbReference>
<name>A0A975JGQ0_9RHOB</name>
<dbReference type="AlphaFoldDB" id="A0A975JGQ0"/>
<protein>
    <submittedName>
        <fullName evidence="1">Uncharacterized protein</fullName>
    </submittedName>
</protein>